<organism evidence="1 2">
    <name type="scientific">Bacillus rhizoplanae</name>
    <dbReference type="NCBI Taxonomy" id="2880966"/>
    <lineage>
        <taxon>Bacteria</taxon>
        <taxon>Bacillati</taxon>
        <taxon>Bacillota</taxon>
        <taxon>Bacilli</taxon>
        <taxon>Bacillales</taxon>
        <taxon>Bacillaceae</taxon>
        <taxon>Bacillus</taxon>
    </lineage>
</organism>
<dbReference type="Proteomes" id="UP000789423">
    <property type="component" value="Unassembled WGS sequence"/>
</dbReference>
<comment type="caution">
    <text evidence="1">The sequence shown here is derived from an EMBL/GenBank/DDBJ whole genome shotgun (WGS) entry which is preliminary data.</text>
</comment>
<dbReference type="RefSeq" id="WP_230576330.1">
    <property type="nucleotide sequence ID" value="NZ_CAKJTI010000026.1"/>
</dbReference>
<protein>
    <submittedName>
        <fullName evidence="1">Uncharacterized protein</fullName>
    </submittedName>
</protein>
<keyword evidence="2" id="KW-1185">Reference proteome</keyword>
<name>A0ABN8A246_9BACI</name>
<accession>A0ABN8A246</accession>
<reference evidence="1 2" key="1">
    <citation type="submission" date="2021-10" db="EMBL/GenBank/DDBJ databases">
        <authorList>
            <person name="Criscuolo A."/>
        </authorList>
    </citation>
    <scope>NUCLEOTIDE SEQUENCE [LARGE SCALE GENOMIC DNA]</scope>
    <source>
        <strain evidence="2">CIP 111899</strain>
    </source>
</reference>
<gene>
    <name evidence="1" type="ORF">BACCIP111899_03591</name>
</gene>
<evidence type="ECO:0000313" key="2">
    <source>
        <dbReference type="Proteomes" id="UP000789423"/>
    </source>
</evidence>
<dbReference type="EMBL" id="CAKJTI010000026">
    <property type="protein sequence ID" value="CAG9614364.1"/>
    <property type="molecule type" value="Genomic_DNA"/>
</dbReference>
<sequence length="58" mass="6926">MKIVYNRAILQLLSVKDARLLYSIIEKHPDIWTYLITNYMYNLKQILTMKTHSGLLKD</sequence>
<proteinExistence type="predicted"/>
<evidence type="ECO:0000313" key="1">
    <source>
        <dbReference type="EMBL" id="CAG9614364.1"/>
    </source>
</evidence>